<dbReference type="PANTHER" id="PTHR12418">
    <property type="entry name" value="ACYL-COENZYME A THIOESTERASE THEM4"/>
    <property type="match status" value="1"/>
</dbReference>
<evidence type="ECO:0000256" key="14">
    <source>
        <dbReference type="ARBA" id="ARBA00037002"/>
    </source>
</evidence>
<name>A0A9D1FDD7_9FIRM</name>
<comment type="catalytic activity">
    <reaction evidence="19">
        <text>octanoyl-CoA + H2O = octanoate + CoA + H(+)</text>
        <dbReference type="Rhea" id="RHEA:30143"/>
        <dbReference type="ChEBI" id="CHEBI:15377"/>
        <dbReference type="ChEBI" id="CHEBI:15378"/>
        <dbReference type="ChEBI" id="CHEBI:25646"/>
        <dbReference type="ChEBI" id="CHEBI:57287"/>
        <dbReference type="ChEBI" id="CHEBI:57386"/>
    </reaction>
    <physiologicalReaction direction="left-to-right" evidence="19">
        <dbReference type="Rhea" id="RHEA:30144"/>
    </physiologicalReaction>
</comment>
<evidence type="ECO:0000256" key="20">
    <source>
        <dbReference type="ARBA" id="ARBA00047734"/>
    </source>
</evidence>
<evidence type="ECO:0000256" key="19">
    <source>
        <dbReference type="ARBA" id="ARBA00047588"/>
    </source>
</evidence>
<keyword evidence="4" id="KW-1003">Cell membrane</keyword>
<dbReference type="InterPro" id="IPR029069">
    <property type="entry name" value="HotDog_dom_sf"/>
</dbReference>
<evidence type="ECO:0000313" key="25">
    <source>
        <dbReference type="EMBL" id="HIS66241.1"/>
    </source>
</evidence>
<comment type="caution">
    <text evidence="25">The sequence shown here is derived from an EMBL/GenBank/DDBJ whole genome shotgun (WGS) entry which is preliminary data.</text>
</comment>
<evidence type="ECO:0000256" key="22">
    <source>
        <dbReference type="ARBA" id="ARBA00048074"/>
    </source>
</evidence>
<evidence type="ECO:0000256" key="6">
    <source>
        <dbReference type="ARBA" id="ARBA00022703"/>
    </source>
</evidence>
<dbReference type="Pfam" id="PF03061">
    <property type="entry name" value="4HBT"/>
    <property type="match status" value="1"/>
</dbReference>
<keyword evidence="8" id="KW-0276">Fatty acid metabolism</keyword>
<evidence type="ECO:0000256" key="11">
    <source>
        <dbReference type="ARBA" id="ARBA00023136"/>
    </source>
</evidence>
<dbReference type="PANTHER" id="PTHR12418:SF19">
    <property type="entry name" value="ACYL-COENZYME A THIOESTERASE THEM4"/>
    <property type="match status" value="1"/>
</dbReference>
<evidence type="ECO:0000256" key="21">
    <source>
        <dbReference type="ARBA" id="ARBA00047969"/>
    </source>
</evidence>
<evidence type="ECO:0000259" key="24">
    <source>
        <dbReference type="Pfam" id="PF03061"/>
    </source>
</evidence>
<comment type="similarity">
    <text evidence="15">Belongs to the THEM4/THEM5 thioesterase family.</text>
</comment>
<evidence type="ECO:0000256" key="7">
    <source>
        <dbReference type="ARBA" id="ARBA00022801"/>
    </source>
</evidence>
<comment type="subcellular location">
    <subcellularLocation>
        <location evidence="3">Cell projection</location>
        <location evidence="3">Ruffle membrane</location>
    </subcellularLocation>
    <subcellularLocation>
        <location evidence="2">Cytoplasm</location>
    </subcellularLocation>
    <subcellularLocation>
        <location evidence="1">Membrane</location>
        <topology evidence="1">Peripheral membrane protein</topology>
    </subcellularLocation>
</comment>
<dbReference type="Proteomes" id="UP000824001">
    <property type="component" value="Unassembled WGS sequence"/>
</dbReference>
<dbReference type="AlphaFoldDB" id="A0A9D1FDD7"/>
<evidence type="ECO:0000256" key="23">
    <source>
        <dbReference type="ARBA" id="ARBA00048180"/>
    </source>
</evidence>
<dbReference type="Gene3D" id="3.10.129.10">
    <property type="entry name" value="Hotdog Thioesterase"/>
    <property type="match status" value="1"/>
</dbReference>
<evidence type="ECO:0000256" key="1">
    <source>
        <dbReference type="ARBA" id="ARBA00004170"/>
    </source>
</evidence>
<dbReference type="GO" id="GO:0005737">
    <property type="term" value="C:cytoplasm"/>
    <property type="evidence" value="ECO:0007669"/>
    <property type="project" value="UniProtKB-SubCell"/>
</dbReference>
<comment type="catalytic activity">
    <reaction evidence="14">
        <text>(9Z)-octadecenoyl-CoA + H2O = (9Z)-octadecenoate + CoA + H(+)</text>
        <dbReference type="Rhea" id="RHEA:40139"/>
        <dbReference type="ChEBI" id="CHEBI:15377"/>
        <dbReference type="ChEBI" id="CHEBI:15378"/>
        <dbReference type="ChEBI" id="CHEBI:30823"/>
        <dbReference type="ChEBI" id="CHEBI:57287"/>
        <dbReference type="ChEBI" id="CHEBI:57387"/>
    </reaction>
    <physiologicalReaction direction="left-to-right" evidence="14">
        <dbReference type="Rhea" id="RHEA:40140"/>
    </physiologicalReaction>
</comment>
<dbReference type="InterPro" id="IPR052365">
    <property type="entry name" value="THEM4/THEM5_acyl-CoA_thioest"/>
</dbReference>
<evidence type="ECO:0000256" key="3">
    <source>
        <dbReference type="ARBA" id="ARBA00004632"/>
    </source>
</evidence>
<keyword evidence="7" id="KW-0378">Hydrolase</keyword>
<dbReference type="GO" id="GO:0016787">
    <property type="term" value="F:hydrolase activity"/>
    <property type="evidence" value="ECO:0007669"/>
    <property type="project" value="UniProtKB-KW"/>
</dbReference>
<evidence type="ECO:0000256" key="16">
    <source>
        <dbReference type="ARBA" id="ARBA00038848"/>
    </source>
</evidence>
<dbReference type="SUPFAM" id="SSF54637">
    <property type="entry name" value="Thioesterase/thiol ester dehydrase-isomerase"/>
    <property type="match status" value="1"/>
</dbReference>
<keyword evidence="11" id="KW-0472">Membrane</keyword>
<dbReference type="EMBL" id="DVJK01000047">
    <property type="protein sequence ID" value="HIS66241.1"/>
    <property type="molecule type" value="Genomic_DNA"/>
</dbReference>
<sequence length="172" mass="19072">MVKKVIRKHNNSGNCFVCGVNNDWGLGGRFYELEDGSIVGLFNCNFKHQSYPGRVHGGVICAMLDETMGRAINVTEPDTWAVTGDINVRYKHPVPYETPLIVTGRISRNTRLIFEGEGEIILPDGTVAAQGHARYMKQPLSVIGDLESNGDMWELVESPDDPAEIDIPELKK</sequence>
<keyword evidence="5" id="KW-0963">Cytoplasm</keyword>
<accession>A0A9D1FDD7</accession>
<evidence type="ECO:0000256" key="2">
    <source>
        <dbReference type="ARBA" id="ARBA00004496"/>
    </source>
</evidence>
<comment type="catalytic activity">
    <reaction evidence="22">
        <text>dodecanoyl-CoA + H2O = dodecanoate + CoA + H(+)</text>
        <dbReference type="Rhea" id="RHEA:30135"/>
        <dbReference type="ChEBI" id="CHEBI:15377"/>
        <dbReference type="ChEBI" id="CHEBI:15378"/>
        <dbReference type="ChEBI" id="CHEBI:18262"/>
        <dbReference type="ChEBI" id="CHEBI:57287"/>
        <dbReference type="ChEBI" id="CHEBI:57375"/>
    </reaction>
    <physiologicalReaction direction="left-to-right" evidence="22">
        <dbReference type="Rhea" id="RHEA:30136"/>
    </physiologicalReaction>
</comment>
<keyword evidence="9" id="KW-0809">Transit peptide</keyword>
<feature type="domain" description="Thioesterase" evidence="24">
    <location>
        <begin position="53"/>
        <end position="128"/>
    </location>
</feature>
<dbReference type="EC" id="3.1.2.2" evidence="16"/>
<evidence type="ECO:0000256" key="10">
    <source>
        <dbReference type="ARBA" id="ARBA00023098"/>
    </source>
</evidence>
<dbReference type="GO" id="GO:0006631">
    <property type="term" value="P:fatty acid metabolic process"/>
    <property type="evidence" value="ECO:0007669"/>
    <property type="project" value="UniProtKB-KW"/>
</dbReference>
<evidence type="ECO:0000256" key="15">
    <source>
        <dbReference type="ARBA" id="ARBA00038456"/>
    </source>
</evidence>
<keyword evidence="6" id="KW-0053">Apoptosis</keyword>
<evidence type="ECO:0000256" key="18">
    <source>
        <dbReference type="ARBA" id="ARBA00043210"/>
    </source>
</evidence>
<evidence type="ECO:0000256" key="4">
    <source>
        <dbReference type="ARBA" id="ARBA00022475"/>
    </source>
</evidence>
<dbReference type="CDD" id="cd03443">
    <property type="entry name" value="PaaI_thioesterase"/>
    <property type="match status" value="1"/>
</dbReference>
<protein>
    <recommendedName>
        <fullName evidence="17">Acyl-coenzyme A thioesterase THEM4</fullName>
        <ecNumber evidence="16">3.1.2.2</ecNumber>
    </recommendedName>
    <alternativeName>
        <fullName evidence="18">Thioesterase superfamily member 4</fullName>
    </alternativeName>
</protein>
<evidence type="ECO:0000256" key="9">
    <source>
        <dbReference type="ARBA" id="ARBA00022946"/>
    </source>
</evidence>
<evidence type="ECO:0000256" key="5">
    <source>
        <dbReference type="ARBA" id="ARBA00022490"/>
    </source>
</evidence>
<evidence type="ECO:0000313" key="26">
    <source>
        <dbReference type="Proteomes" id="UP000824001"/>
    </source>
</evidence>
<keyword evidence="12" id="KW-0966">Cell projection</keyword>
<comment type="catalytic activity">
    <reaction evidence="13">
        <text>(5Z,8Z,11Z,14Z)-eicosatetraenoyl-CoA + H2O = (5Z,8Z,11Z,14Z)-eicosatetraenoate + CoA + H(+)</text>
        <dbReference type="Rhea" id="RHEA:40151"/>
        <dbReference type="ChEBI" id="CHEBI:15377"/>
        <dbReference type="ChEBI" id="CHEBI:15378"/>
        <dbReference type="ChEBI" id="CHEBI:32395"/>
        <dbReference type="ChEBI" id="CHEBI:57287"/>
        <dbReference type="ChEBI" id="CHEBI:57368"/>
    </reaction>
    <physiologicalReaction direction="left-to-right" evidence="13">
        <dbReference type="Rhea" id="RHEA:40152"/>
    </physiologicalReaction>
</comment>
<reference evidence="25" key="1">
    <citation type="submission" date="2020-10" db="EMBL/GenBank/DDBJ databases">
        <authorList>
            <person name="Gilroy R."/>
        </authorList>
    </citation>
    <scope>NUCLEOTIDE SEQUENCE</scope>
    <source>
        <strain evidence="25">ChiHjej10B9-9673</strain>
    </source>
</reference>
<gene>
    <name evidence="25" type="ORF">IAC18_01635</name>
</gene>
<evidence type="ECO:0000256" key="17">
    <source>
        <dbReference type="ARBA" id="ARBA00040123"/>
    </source>
</evidence>
<reference evidence="25" key="2">
    <citation type="journal article" date="2021" name="PeerJ">
        <title>Extensive microbial diversity within the chicken gut microbiome revealed by metagenomics and culture.</title>
        <authorList>
            <person name="Gilroy R."/>
            <person name="Ravi A."/>
            <person name="Getino M."/>
            <person name="Pursley I."/>
            <person name="Horton D.L."/>
            <person name="Alikhan N.F."/>
            <person name="Baker D."/>
            <person name="Gharbi K."/>
            <person name="Hall N."/>
            <person name="Watson M."/>
            <person name="Adriaenssens E.M."/>
            <person name="Foster-Nyarko E."/>
            <person name="Jarju S."/>
            <person name="Secka A."/>
            <person name="Antonio M."/>
            <person name="Oren A."/>
            <person name="Chaudhuri R.R."/>
            <person name="La Ragione R."/>
            <person name="Hildebrand F."/>
            <person name="Pallen M.J."/>
        </authorList>
    </citation>
    <scope>NUCLEOTIDE SEQUENCE</scope>
    <source>
        <strain evidence="25">ChiHjej10B9-9673</strain>
    </source>
</reference>
<comment type="catalytic activity">
    <reaction evidence="20">
        <text>hexadecanoyl-CoA + H2O = hexadecanoate + CoA + H(+)</text>
        <dbReference type="Rhea" id="RHEA:16645"/>
        <dbReference type="ChEBI" id="CHEBI:7896"/>
        <dbReference type="ChEBI" id="CHEBI:15377"/>
        <dbReference type="ChEBI" id="CHEBI:15378"/>
        <dbReference type="ChEBI" id="CHEBI:57287"/>
        <dbReference type="ChEBI" id="CHEBI:57379"/>
        <dbReference type="EC" id="3.1.2.2"/>
    </reaction>
    <physiologicalReaction direction="left-to-right" evidence="20">
        <dbReference type="Rhea" id="RHEA:16646"/>
    </physiologicalReaction>
</comment>
<comment type="catalytic activity">
    <reaction evidence="23">
        <text>tetradecanoyl-CoA + H2O = tetradecanoate + CoA + H(+)</text>
        <dbReference type="Rhea" id="RHEA:40119"/>
        <dbReference type="ChEBI" id="CHEBI:15377"/>
        <dbReference type="ChEBI" id="CHEBI:15378"/>
        <dbReference type="ChEBI" id="CHEBI:30807"/>
        <dbReference type="ChEBI" id="CHEBI:57287"/>
        <dbReference type="ChEBI" id="CHEBI:57385"/>
    </reaction>
    <physiologicalReaction direction="left-to-right" evidence="23">
        <dbReference type="Rhea" id="RHEA:40120"/>
    </physiologicalReaction>
</comment>
<dbReference type="InterPro" id="IPR006683">
    <property type="entry name" value="Thioestr_dom"/>
</dbReference>
<evidence type="ECO:0000256" key="8">
    <source>
        <dbReference type="ARBA" id="ARBA00022832"/>
    </source>
</evidence>
<comment type="catalytic activity">
    <reaction evidence="21">
        <text>decanoyl-CoA + H2O = decanoate + CoA + H(+)</text>
        <dbReference type="Rhea" id="RHEA:40059"/>
        <dbReference type="ChEBI" id="CHEBI:15377"/>
        <dbReference type="ChEBI" id="CHEBI:15378"/>
        <dbReference type="ChEBI" id="CHEBI:27689"/>
        <dbReference type="ChEBI" id="CHEBI:57287"/>
        <dbReference type="ChEBI" id="CHEBI:61430"/>
    </reaction>
    <physiologicalReaction direction="left-to-right" evidence="21">
        <dbReference type="Rhea" id="RHEA:40060"/>
    </physiologicalReaction>
</comment>
<evidence type="ECO:0000256" key="13">
    <source>
        <dbReference type="ARBA" id="ARBA00035852"/>
    </source>
</evidence>
<organism evidence="25 26">
    <name type="scientific">Candidatus Scatomorpha merdipullorum</name>
    <dbReference type="NCBI Taxonomy" id="2840927"/>
    <lineage>
        <taxon>Bacteria</taxon>
        <taxon>Bacillati</taxon>
        <taxon>Bacillota</taxon>
        <taxon>Clostridia</taxon>
        <taxon>Eubacteriales</taxon>
        <taxon>Candidatus Scatomorpha</taxon>
    </lineage>
</organism>
<dbReference type="GO" id="GO:0016020">
    <property type="term" value="C:membrane"/>
    <property type="evidence" value="ECO:0007669"/>
    <property type="project" value="UniProtKB-SubCell"/>
</dbReference>
<keyword evidence="10" id="KW-0443">Lipid metabolism</keyword>
<proteinExistence type="inferred from homology"/>
<evidence type="ECO:0000256" key="12">
    <source>
        <dbReference type="ARBA" id="ARBA00023273"/>
    </source>
</evidence>